<proteinExistence type="predicted"/>
<reference evidence="3" key="1">
    <citation type="submission" date="2016-11" db="EMBL/GenBank/DDBJ databases">
        <authorList>
            <person name="Varghese N."/>
            <person name="Submissions S."/>
        </authorList>
    </citation>
    <scope>NUCLEOTIDE SEQUENCE [LARGE SCALE GENOMIC DNA]</scope>
    <source>
        <strain evidence="3">DSM 15449</strain>
    </source>
</reference>
<evidence type="ECO:0000313" key="2">
    <source>
        <dbReference type="EMBL" id="SHI25354.1"/>
    </source>
</evidence>
<keyword evidence="1" id="KW-1133">Transmembrane helix</keyword>
<keyword evidence="3" id="KW-1185">Reference proteome</keyword>
<sequence>MGLSKVQEKFEQHKIDKKLAKRRLWIEYIKGAVTAFIFLVGLALVTSFINGHFAVKYGYIFDEHPGYRNLVLFLCIVAYIIMFVSGFKKLGLRIMDKIDELKAIVDGLD</sequence>
<keyword evidence="1" id="KW-0812">Transmembrane</keyword>
<protein>
    <submittedName>
        <fullName evidence="2">Uncharacterized protein</fullName>
    </submittedName>
</protein>
<organism evidence="2 3">
    <name type="scientific">Desulfosporosinus lacus DSM 15449</name>
    <dbReference type="NCBI Taxonomy" id="1121420"/>
    <lineage>
        <taxon>Bacteria</taxon>
        <taxon>Bacillati</taxon>
        <taxon>Bacillota</taxon>
        <taxon>Clostridia</taxon>
        <taxon>Eubacteriales</taxon>
        <taxon>Desulfitobacteriaceae</taxon>
        <taxon>Desulfosporosinus</taxon>
    </lineage>
</organism>
<evidence type="ECO:0000313" key="3">
    <source>
        <dbReference type="Proteomes" id="UP000183954"/>
    </source>
</evidence>
<feature type="transmembrane region" description="Helical" evidence="1">
    <location>
        <begin position="28"/>
        <end position="49"/>
    </location>
</feature>
<dbReference type="RefSeq" id="WP_073030916.1">
    <property type="nucleotide sequence ID" value="NZ_FQXJ01000013.1"/>
</dbReference>
<name>A0A1M5ZMF4_9FIRM</name>
<keyword evidence="1" id="KW-0472">Membrane</keyword>
<dbReference type="AlphaFoldDB" id="A0A1M5ZMF4"/>
<accession>A0A1M5ZMF4</accession>
<gene>
    <name evidence="2" type="ORF">SAMN02746098_03410</name>
</gene>
<dbReference type="EMBL" id="FQXJ01000013">
    <property type="protein sequence ID" value="SHI25354.1"/>
    <property type="molecule type" value="Genomic_DNA"/>
</dbReference>
<feature type="transmembrane region" description="Helical" evidence="1">
    <location>
        <begin position="69"/>
        <end position="87"/>
    </location>
</feature>
<dbReference type="Proteomes" id="UP000183954">
    <property type="component" value="Unassembled WGS sequence"/>
</dbReference>
<evidence type="ECO:0000256" key="1">
    <source>
        <dbReference type="SAM" id="Phobius"/>
    </source>
</evidence>